<protein>
    <recommendedName>
        <fullName evidence="6">Mid2 domain-containing protein</fullName>
    </recommendedName>
</protein>
<organism evidence="4">
    <name type="scientific">Absidia glauca</name>
    <name type="common">Pin mould</name>
    <dbReference type="NCBI Taxonomy" id="4829"/>
    <lineage>
        <taxon>Eukaryota</taxon>
        <taxon>Fungi</taxon>
        <taxon>Fungi incertae sedis</taxon>
        <taxon>Mucoromycota</taxon>
        <taxon>Mucoromycotina</taxon>
        <taxon>Mucoromycetes</taxon>
        <taxon>Mucorales</taxon>
        <taxon>Cunninghamellaceae</taxon>
        <taxon>Absidia</taxon>
    </lineage>
</organism>
<accession>A0A168MTT7</accession>
<keyword evidence="5" id="KW-1185">Reference proteome</keyword>
<proteinExistence type="predicted"/>
<keyword evidence="2" id="KW-1133">Transmembrane helix</keyword>
<evidence type="ECO:0000313" key="4">
    <source>
        <dbReference type="EMBL" id="SAL99187.1"/>
    </source>
</evidence>
<reference evidence="4" key="1">
    <citation type="submission" date="2016-04" db="EMBL/GenBank/DDBJ databases">
        <authorList>
            <person name="Evans L.H."/>
            <person name="Alamgir A."/>
            <person name="Owens N."/>
            <person name="Weber N.D."/>
            <person name="Virtaneva K."/>
            <person name="Barbian K."/>
            <person name="Babar A."/>
            <person name="Rosenke K."/>
        </authorList>
    </citation>
    <scope>NUCLEOTIDE SEQUENCE [LARGE SCALE GENOMIC DNA]</scope>
    <source>
        <strain evidence="4">CBS 101.48</strain>
    </source>
</reference>
<feature type="region of interest" description="Disordered" evidence="1">
    <location>
        <begin position="180"/>
        <end position="211"/>
    </location>
</feature>
<keyword evidence="2" id="KW-0472">Membrane</keyword>
<evidence type="ECO:0000313" key="5">
    <source>
        <dbReference type="Proteomes" id="UP000078561"/>
    </source>
</evidence>
<dbReference type="EMBL" id="LT552523">
    <property type="protein sequence ID" value="SAL99187.1"/>
    <property type="molecule type" value="Genomic_DNA"/>
</dbReference>
<evidence type="ECO:0000256" key="3">
    <source>
        <dbReference type="SAM" id="SignalP"/>
    </source>
</evidence>
<dbReference type="Proteomes" id="UP000078561">
    <property type="component" value="Unassembled WGS sequence"/>
</dbReference>
<feature type="transmembrane region" description="Helical" evidence="2">
    <location>
        <begin position="82"/>
        <end position="105"/>
    </location>
</feature>
<gene>
    <name evidence="4" type="primary">ABSGL_04774.1 scaffold 5911</name>
</gene>
<feature type="chain" id="PRO_5007899062" description="Mid2 domain-containing protein" evidence="3">
    <location>
        <begin position="38"/>
        <end position="211"/>
    </location>
</feature>
<dbReference type="AlphaFoldDB" id="A0A168MTT7"/>
<keyword evidence="2" id="KW-0812">Transmembrane</keyword>
<feature type="signal peptide" evidence="3">
    <location>
        <begin position="1"/>
        <end position="37"/>
    </location>
</feature>
<sequence>MTFTTHLPLYSPSVSLLSILLVPSLLSSLCSLTFVEGSPLPNAATVQWRTEADDLHRSKGLSKRITSMFPHSGTHSITQNTVHVIAAVIGIVGAGLLMVGFLIYLKKRRRAKKATTATDATDPSTLKSSFVPEFPPNETHHHQYHHHHRREPSSSSNMSQFHVFQSDYYSYEQSSPSQLLIPATQPSCPRKLDQHPPSINDTLHSPPPYKP</sequence>
<dbReference type="InParanoid" id="A0A168MTT7"/>
<evidence type="ECO:0008006" key="6">
    <source>
        <dbReference type="Google" id="ProtNLM"/>
    </source>
</evidence>
<keyword evidence="3" id="KW-0732">Signal</keyword>
<name>A0A168MTT7_ABSGL</name>
<evidence type="ECO:0000256" key="2">
    <source>
        <dbReference type="SAM" id="Phobius"/>
    </source>
</evidence>
<feature type="region of interest" description="Disordered" evidence="1">
    <location>
        <begin position="113"/>
        <end position="158"/>
    </location>
</feature>
<evidence type="ECO:0000256" key="1">
    <source>
        <dbReference type="SAM" id="MobiDB-lite"/>
    </source>
</evidence>